<accession>A0A317CCY4</accession>
<reference evidence="1 2" key="1">
    <citation type="submission" date="2018-05" db="EMBL/GenBank/DDBJ databases">
        <title>Leucothrix arctica sp. nov., isolated from Arctic seawater.</title>
        <authorList>
            <person name="Choi A."/>
            <person name="Baek K."/>
        </authorList>
    </citation>
    <scope>NUCLEOTIDE SEQUENCE [LARGE SCALE GENOMIC DNA]</scope>
    <source>
        <strain evidence="1 2">IMCC9719</strain>
    </source>
</reference>
<name>A0A317CCY4_9GAMM</name>
<evidence type="ECO:0000313" key="2">
    <source>
        <dbReference type="Proteomes" id="UP000245506"/>
    </source>
</evidence>
<comment type="caution">
    <text evidence="1">The sequence shown here is derived from an EMBL/GenBank/DDBJ whole genome shotgun (WGS) entry which is preliminary data.</text>
</comment>
<protein>
    <submittedName>
        <fullName evidence="1">Uncharacterized protein</fullName>
    </submittedName>
</protein>
<organism evidence="1 2">
    <name type="scientific">Leucothrix arctica</name>
    <dbReference type="NCBI Taxonomy" id="1481894"/>
    <lineage>
        <taxon>Bacteria</taxon>
        <taxon>Pseudomonadati</taxon>
        <taxon>Pseudomonadota</taxon>
        <taxon>Gammaproteobacteria</taxon>
        <taxon>Thiotrichales</taxon>
        <taxon>Thiotrichaceae</taxon>
        <taxon>Leucothrix</taxon>
    </lineage>
</organism>
<gene>
    <name evidence="1" type="ORF">DKT75_10510</name>
</gene>
<dbReference type="Proteomes" id="UP000245506">
    <property type="component" value="Unassembled WGS sequence"/>
</dbReference>
<dbReference type="EMBL" id="QGKL01000029">
    <property type="protein sequence ID" value="PWQ96406.1"/>
    <property type="molecule type" value="Genomic_DNA"/>
</dbReference>
<dbReference type="AlphaFoldDB" id="A0A317CCY4"/>
<evidence type="ECO:0000313" key="1">
    <source>
        <dbReference type="EMBL" id="PWQ96406.1"/>
    </source>
</evidence>
<keyword evidence="2" id="KW-1185">Reference proteome</keyword>
<proteinExistence type="predicted"/>
<sequence length="174" mass="19565">MAISKIMLRTSCILSIATAFIFVMSYCKEQPIASIGEPLYPFTPQSWITPSNLGLLLDERPEKANTYQVQLIRLYSAVMELEHREALELSSEMVDYYIGSKVEPVDGLRPYLVRGVSDNPGMGRIAGAWLEDKQEFLVVFRSLGKGGEWFDFVPLVVYLPEEPKKVWVTVGGAL</sequence>
<dbReference type="RefSeq" id="WP_109823377.1">
    <property type="nucleotide sequence ID" value="NZ_QGKL01000029.1"/>
</dbReference>